<evidence type="ECO:0000259" key="12">
    <source>
        <dbReference type="Pfam" id="PF02517"/>
    </source>
</evidence>
<keyword evidence="5" id="KW-0378">Hydrolase</keyword>
<dbReference type="PANTHER" id="PTHR13046:SF0">
    <property type="entry name" value="CAAX PRENYL PROTEASE 2"/>
    <property type="match status" value="1"/>
</dbReference>
<evidence type="ECO:0000256" key="5">
    <source>
        <dbReference type="ARBA" id="ARBA00022801"/>
    </source>
</evidence>
<dbReference type="InterPro" id="IPR003675">
    <property type="entry name" value="Rce1/LyrA-like_dom"/>
</dbReference>
<dbReference type="Proteomes" id="UP000053259">
    <property type="component" value="Unassembled WGS sequence"/>
</dbReference>
<comment type="subcellular location">
    <subcellularLocation>
        <location evidence="1">Endoplasmic reticulum membrane</location>
        <topology evidence="1">Multi-pass membrane protein</topology>
    </subcellularLocation>
</comment>
<keyword evidence="7 11" id="KW-1133">Transmembrane helix</keyword>
<evidence type="ECO:0000256" key="7">
    <source>
        <dbReference type="ARBA" id="ARBA00022989"/>
    </source>
</evidence>
<dbReference type="InterPro" id="IPR039731">
    <property type="entry name" value="Rce1"/>
</dbReference>
<evidence type="ECO:0000256" key="10">
    <source>
        <dbReference type="ARBA" id="ARBA00049729"/>
    </source>
</evidence>
<evidence type="ECO:0000256" key="8">
    <source>
        <dbReference type="ARBA" id="ARBA00023136"/>
    </source>
</evidence>
<gene>
    <name evidence="13" type="ORF">PV09_08448</name>
</gene>
<dbReference type="EC" id="3.4.26.1" evidence="10"/>
<keyword evidence="8 11" id="KW-0472">Membrane</keyword>
<keyword evidence="14" id="KW-1185">Reference proteome</keyword>
<dbReference type="VEuPathDB" id="FungiDB:PV09_08448"/>
<dbReference type="GO" id="GO:0004222">
    <property type="term" value="F:metalloendopeptidase activity"/>
    <property type="evidence" value="ECO:0007669"/>
    <property type="project" value="InterPro"/>
</dbReference>
<dbReference type="EMBL" id="KN847569">
    <property type="protein sequence ID" value="KIV99923.1"/>
    <property type="molecule type" value="Genomic_DNA"/>
</dbReference>
<protein>
    <recommendedName>
        <fullName evidence="10">intramembrane prenyl-peptidase Rce1</fullName>
        <ecNumber evidence="10">3.4.26.1</ecNumber>
    </recommendedName>
</protein>
<evidence type="ECO:0000256" key="2">
    <source>
        <dbReference type="ARBA" id="ARBA00006897"/>
    </source>
</evidence>
<dbReference type="InParanoid" id="A0A0D2ALG9"/>
<dbReference type="STRING" id="253628.A0A0D2ALG9"/>
<feature type="transmembrane region" description="Helical" evidence="11">
    <location>
        <begin position="69"/>
        <end position="92"/>
    </location>
</feature>
<keyword evidence="4 11" id="KW-0812">Transmembrane</keyword>
<evidence type="ECO:0000313" key="14">
    <source>
        <dbReference type="Proteomes" id="UP000053259"/>
    </source>
</evidence>
<evidence type="ECO:0000256" key="1">
    <source>
        <dbReference type="ARBA" id="ARBA00004477"/>
    </source>
</evidence>
<dbReference type="PANTHER" id="PTHR13046">
    <property type="entry name" value="PROTEASE U48 CAAX PRENYL PROTEASE RCE1"/>
    <property type="match status" value="1"/>
</dbReference>
<evidence type="ECO:0000256" key="3">
    <source>
        <dbReference type="ARBA" id="ARBA00022670"/>
    </source>
</evidence>
<feature type="transmembrane region" description="Helical" evidence="11">
    <location>
        <begin position="304"/>
        <end position="322"/>
    </location>
</feature>
<feature type="transmembrane region" description="Helical" evidence="11">
    <location>
        <begin position="112"/>
        <end position="133"/>
    </location>
</feature>
<evidence type="ECO:0000256" key="4">
    <source>
        <dbReference type="ARBA" id="ARBA00022692"/>
    </source>
</evidence>
<evidence type="ECO:0000256" key="6">
    <source>
        <dbReference type="ARBA" id="ARBA00022824"/>
    </source>
</evidence>
<evidence type="ECO:0000256" key="9">
    <source>
        <dbReference type="ARBA" id="ARBA00047280"/>
    </source>
</evidence>
<comment type="similarity">
    <text evidence="2">Belongs to the peptidase U48 family.</text>
</comment>
<reference evidence="13 14" key="1">
    <citation type="submission" date="2015-01" db="EMBL/GenBank/DDBJ databases">
        <title>The Genome Sequence of Ochroconis gallopava CBS43764.</title>
        <authorList>
            <consortium name="The Broad Institute Genomics Platform"/>
            <person name="Cuomo C."/>
            <person name="de Hoog S."/>
            <person name="Gorbushina A."/>
            <person name="Stielow B."/>
            <person name="Teixiera M."/>
            <person name="Abouelleil A."/>
            <person name="Chapman S.B."/>
            <person name="Priest M."/>
            <person name="Young S.K."/>
            <person name="Wortman J."/>
            <person name="Nusbaum C."/>
            <person name="Birren B."/>
        </authorList>
    </citation>
    <scope>NUCLEOTIDE SEQUENCE [LARGE SCALE GENOMIC DNA]</scope>
    <source>
        <strain evidence="13 14">CBS 43764</strain>
    </source>
</reference>
<feature type="transmembrane region" description="Helical" evidence="11">
    <location>
        <begin position="188"/>
        <end position="205"/>
    </location>
</feature>
<feature type="transmembrane region" description="Helical" evidence="11">
    <location>
        <begin position="24"/>
        <end position="48"/>
    </location>
</feature>
<keyword evidence="6" id="KW-0256">Endoplasmic reticulum</keyword>
<dbReference type="OrthoDB" id="271604at2759"/>
<dbReference type="AlphaFoldDB" id="A0A0D2ALG9"/>
<dbReference type="RefSeq" id="XP_016209793.1">
    <property type="nucleotide sequence ID" value="XM_016362345.1"/>
</dbReference>
<proteinExistence type="inferred from homology"/>
<organism evidence="13 14">
    <name type="scientific">Verruconis gallopava</name>
    <dbReference type="NCBI Taxonomy" id="253628"/>
    <lineage>
        <taxon>Eukaryota</taxon>
        <taxon>Fungi</taxon>
        <taxon>Dikarya</taxon>
        <taxon>Ascomycota</taxon>
        <taxon>Pezizomycotina</taxon>
        <taxon>Dothideomycetes</taxon>
        <taxon>Pleosporomycetidae</taxon>
        <taxon>Venturiales</taxon>
        <taxon>Sympoventuriaceae</taxon>
        <taxon>Verruconis</taxon>
    </lineage>
</organism>
<name>A0A0D2ALG9_9PEZI</name>
<comment type="catalytic activity">
    <reaction evidence="9">
        <text>Hydrolyzes the peptide bond -P2-(S-farnesyl or geranylgeranyl)C-P1'-P2'-P3'-COOH where P1' and P2' are amino acids with aliphatic sidechains and P3' is any C-terminal residue.</text>
        <dbReference type="EC" id="3.4.26.1"/>
    </reaction>
</comment>
<sequence>MAPIDLFSRIRSYYHKEPVNKAPAISTFTAALLSAAFVVLYVLPFYLSKATRPSPTLSRDAPSVIRARIRAVTSACTIGSLLVILIVAKFGQTTLQETLHMLGWWPVNPVDVLRTTLLCAILFAGPLFEAAIVEGRWRDWLWGTHVVETFSSWTGWRNLVAGPVTEEIVFRSLLVPLHILAKVAPKNIVFITPLYFGIAHIHHLYEFRLTHPEVPVLPAVLRTVVQFTYTSLFGFFATFVYLRTGSVYTAIAAHMFCNWMGLPRIWGRVGVRASMQINVPSGGKKGGTRDLGTSATVKRDLSTLWTVVYYLLLILGAYGFYINLFPLTASSNALIDFSSN</sequence>
<dbReference type="Pfam" id="PF02517">
    <property type="entry name" value="Rce1-like"/>
    <property type="match status" value="1"/>
</dbReference>
<dbReference type="GeneID" id="27316421"/>
<feature type="domain" description="CAAX prenyl protease 2/Lysostaphin resistance protein A-like" evidence="12">
    <location>
        <begin position="152"/>
        <end position="260"/>
    </location>
</feature>
<dbReference type="GO" id="GO:0071586">
    <property type="term" value="P:CAAX-box protein processing"/>
    <property type="evidence" value="ECO:0007669"/>
    <property type="project" value="InterPro"/>
</dbReference>
<accession>A0A0D2ALG9</accession>
<keyword evidence="3" id="KW-0645">Protease</keyword>
<dbReference type="GO" id="GO:0005789">
    <property type="term" value="C:endoplasmic reticulum membrane"/>
    <property type="evidence" value="ECO:0007669"/>
    <property type="project" value="UniProtKB-SubCell"/>
</dbReference>
<feature type="transmembrane region" description="Helical" evidence="11">
    <location>
        <begin position="225"/>
        <end position="242"/>
    </location>
</feature>
<dbReference type="FunCoup" id="A0A0D2ALG9">
    <property type="interactions" value="291"/>
</dbReference>
<evidence type="ECO:0000256" key="11">
    <source>
        <dbReference type="SAM" id="Phobius"/>
    </source>
</evidence>
<evidence type="ECO:0000313" key="13">
    <source>
        <dbReference type="EMBL" id="KIV99923.1"/>
    </source>
</evidence>